<feature type="non-terminal residue" evidence="2">
    <location>
        <position position="1"/>
    </location>
</feature>
<evidence type="ECO:0000256" key="1">
    <source>
        <dbReference type="SAM" id="MobiDB-lite"/>
    </source>
</evidence>
<name>A0AAN5IFW7_9BILA</name>
<reference evidence="3" key="1">
    <citation type="submission" date="2022-10" db="EMBL/GenBank/DDBJ databases">
        <title>Genome assembly of Pristionchus species.</title>
        <authorList>
            <person name="Yoshida K."/>
            <person name="Sommer R.J."/>
        </authorList>
    </citation>
    <scope>NUCLEOTIDE SEQUENCE [LARGE SCALE GENOMIC DNA]</scope>
    <source>
        <strain evidence="3">RS5460</strain>
    </source>
</reference>
<keyword evidence="3" id="KW-1185">Reference proteome</keyword>
<protein>
    <submittedName>
        <fullName evidence="2">Uncharacterized protein</fullName>
    </submittedName>
</protein>
<feature type="region of interest" description="Disordered" evidence="1">
    <location>
        <begin position="45"/>
        <end position="64"/>
    </location>
</feature>
<feature type="compositionally biased region" description="Low complexity" evidence="1">
    <location>
        <begin position="46"/>
        <end position="59"/>
    </location>
</feature>
<evidence type="ECO:0000313" key="2">
    <source>
        <dbReference type="EMBL" id="GMR61816.1"/>
    </source>
</evidence>
<proteinExistence type="predicted"/>
<accession>A0AAN5IFW7</accession>
<evidence type="ECO:0000313" key="3">
    <source>
        <dbReference type="Proteomes" id="UP001328107"/>
    </source>
</evidence>
<dbReference type="AlphaFoldDB" id="A0AAN5IFW7"/>
<organism evidence="2 3">
    <name type="scientific">Pristionchus mayeri</name>
    <dbReference type="NCBI Taxonomy" id="1317129"/>
    <lineage>
        <taxon>Eukaryota</taxon>
        <taxon>Metazoa</taxon>
        <taxon>Ecdysozoa</taxon>
        <taxon>Nematoda</taxon>
        <taxon>Chromadorea</taxon>
        <taxon>Rhabditida</taxon>
        <taxon>Rhabditina</taxon>
        <taxon>Diplogasteromorpha</taxon>
        <taxon>Diplogasteroidea</taxon>
        <taxon>Neodiplogasteridae</taxon>
        <taxon>Pristionchus</taxon>
    </lineage>
</organism>
<gene>
    <name evidence="2" type="ORF">PMAYCL1PPCAC_32011</name>
</gene>
<dbReference type="EMBL" id="BTRK01000006">
    <property type="protein sequence ID" value="GMR61816.1"/>
    <property type="molecule type" value="Genomic_DNA"/>
</dbReference>
<sequence length="96" mass="10695">TTITTPLLAPSSLELQWRPLRTSLCTIQWLPSSITRSITITEEQEQSLLEQPSEPQLSSTTRPTTIVTIEQPGLPTGHISRGHECLIYCSMLCNCE</sequence>
<dbReference type="Proteomes" id="UP001328107">
    <property type="component" value="Unassembled WGS sequence"/>
</dbReference>
<comment type="caution">
    <text evidence="2">The sequence shown here is derived from an EMBL/GenBank/DDBJ whole genome shotgun (WGS) entry which is preliminary data.</text>
</comment>